<protein>
    <recommendedName>
        <fullName evidence="2">Solute-binding protein family 3/N-terminal domain-containing protein</fullName>
    </recommendedName>
</protein>
<dbReference type="EMBL" id="RDQO01000002">
    <property type="protein sequence ID" value="RMX06445.1"/>
    <property type="molecule type" value="Genomic_DNA"/>
</dbReference>
<dbReference type="OrthoDB" id="7241844at2"/>
<evidence type="ECO:0000259" key="2">
    <source>
        <dbReference type="SMART" id="SM00062"/>
    </source>
</evidence>
<organism evidence="3 4">
    <name type="scientific">Corticibacter populi</name>
    <dbReference type="NCBI Taxonomy" id="1550736"/>
    <lineage>
        <taxon>Bacteria</taxon>
        <taxon>Pseudomonadati</taxon>
        <taxon>Pseudomonadota</taxon>
        <taxon>Betaproteobacteria</taxon>
        <taxon>Burkholderiales</taxon>
        <taxon>Comamonadaceae</taxon>
        <taxon>Corticibacter</taxon>
    </lineage>
</organism>
<sequence>MRKIYTNENALRVSLVGVSGFGVSFECRMNGLQIRNSYLFMHIRLNIPLDRLRWQWSKAAARWACATVLVATHAIGGGVAPLAAGTRDSPVPQTPQTPRSLQTLKIGLPAQAMPLQSSQRDYTEEGLEAALALALAERLGMRAELLPLPAGGEQAALQQGQVDVALLQASAARPPAFDGEAVTALLPTGFETPLSVAMRSDTDVRDWRDLEGRTVCLTHASARAHAWLEGLGARLHWLDAPAQVLAQVRTGQCDAALGNQAQLQALFERQEWRKFSATLPPQQPQALWLAVGRAEDGADDDAGDGAEAWAARLQPVLAELGSPAQWDARVRQWAADVAFEVYFDQIGPDCH</sequence>
<accession>A0A3M6QTT1</accession>
<evidence type="ECO:0000256" key="1">
    <source>
        <dbReference type="ARBA" id="ARBA00022729"/>
    </source>
</evidence>
<dbReference type="PANTHER" id="PTHR35936">
    <property type="entry name" value="MEMBRANE-BOUND LYTIC MUREIN TRANSGLYCOSYLASE F"/>
    <property type="match status" value="1"/>
</dbReference>
<keyword evidence="4" id="KW-1185">Reference proteome</keyword>
<dbReference type="PANTHER" id="PTHR35936:SF17">
    <property type="entry name" value="ARGININE-BINDING EXTRACELLULAR PROTEIN ARTP"/>
    <property type="match status" value="1"/>
</dbReference>
<evidence type="ECO:0000313" key="4">
    <source>
        <dbReference type="Proteomes" id="UP000278006"/>
    </source>
</evidence>
<evidence type="ECO:0000313" key="3">
    <source>
        <dbReference type="EMBL" id="RMX06445.1"/>
    </source>
</evidence>
<reference evidence="3 4" key="1">
    <citation type="submission" date="2018-10" db="EMBL/GenBank/DDBJ databases">
        <title>Draft genome of Cortibacter populi DSM10536.</title>
        <authorList>
            <person name="Bernier A.-M."/>
            <person name="Bernard K."/>
        </authorList>
    </citation>
    <scope>NUCLEOTIDE SEQUENCE [LARGE SCALE GENOMIC DNA]</scope>
    <source>
        <strain evidence="3 4">DSM 105136</strain>
    </source>
</reference>
<dbReference type="Proteomes" id="UP000278006">
    <property type="component" value="Unassembled WGS sequence"/>
</dbReference>
<dbReference type="SMART" id="SM00062">
    <property type="entry name" value="PBPb"/>
    <property type="match status" value="1"/>
</dbReference>
<dbReference type="InterPro" id="IPR001638">
    <property type="entry name" value="Solute-binding_3/MltF_N"/>
</dbReference>
<dbReference type="AlphaFoldDB" id="A0A3M6QTT1"/>
<feature type="domain" description="Solute-binding protein family 3/N-terminal" evidence="2">
    <location>
        <begin position="103"/>
        <end position="337"/>
    </location>
</feature>
<keyword evidence="1" id="KW-0732">Signal</keyword>
<comment type="caution">
    <text evidence="3">The sequence shown here is derived from an EMBL/GenBank/DDBJ whole genome shotgun (WGS) entry which is preliminary data.</text>
</comment>
<dbReference type="Gene3D" id="3.40.190.10">
    <property type="entry name" value="Periplasmic binding protein-like II"/>
    <property type="match status" value="2"/>
</dbReference>
<gene>
    <name evidence="3" type="ORF">D8I35_07900</name>
</gene>
<proteinExistence type="predicted"/>
<name>A0A3M6QTT1_9BURK</name>
<dbReference type="SUPFAM" id="SSF53850">
    <property type="entry name" value="Periplasmic binding protein-like II"/>
    <property type="match status" value="1"/>
</dbReference>